<feature type="transmembrane region" description="Helical" evidence="1">
    <location>
        <begin position="408"/>
        <end position="430"/>
    </location>
</feature>
<gene>
    <name evidence="2" type="ORF">C7460_13117</name>
</gene>
<feature type="transmembrane region" description="Helical" evidence="1">
    <location>
        <begin position="108"/>
        <end position="128"/>
    </location>
</feature>
<feature type="transmembrane region" description="Helical" evidence="1">
    <location>
        <begin position="224"/>
        <end position="243"/>
    </location>
</feature>
<feature type="transmembrane region" description="Helical" evidence="1">
    <location>
        <begin position="134"/>
        <end position="153"/>
    </location>
</feature>
<name>A0A3D9KWB0_MARFU</name>
<dbReference type="EMBL" id="QREG01000031">
    <property type="protein sequence ID" value="RED92303.1"/>
    <property type="molecule type" value="Genomic_DNA"/>
</dbReference>
<keyword evidence="1" id="KW-0812">Transmembrane</keyword>
<accession>A0A3D9KWB0</accession>
<feature type="transmembrane region" description="Helical" evidence="1">
    <location>
        <begin position="174"/>
        <end position="193"/>
    </location>
</feature>
<evidence type="ECO:0008006" key="4">
    <source>
        <dbReference type="Google" id="ProtNLM"/>
    </source>
</evidence>
<dbReference type="OrthoDB" id="341137at2"/>
<keyword evidence="3" id="KW-1185">Reference proteome</keyword>
<feature type="transmembrane region" description="Helical" evidence="1">
    <location>
        <begin position="250"/>
        <end position="268"/>
    </location>
</feature>
<proteinExistence type="predicted"/>
<feature type="transmembrane region" description="Helical" evidence="1">
    <location>
        <begin position="274"/>
        <end position="293"/>
    </location>
</feature>
<dbReference type="RefSeq" id="WP_115870260.1">
    <property type="nucleotide sequence ID" value="NZ_QREG01000031.1"/>
</dbReference>
<feature type="transmembrane region" description="Helical" evidence="1">
    <location>
        <begin position="450"/>
        <end position="468"/>
    </location>
</feature>
<feature type="transmembrane region" description="Helical" evidence="1">
    <location>
        <begin position="54"/>
        <end position="82"/>
    </location>
</feature>
<reference evidence="2 3" key="1">
    <citation type="submission" date="2018-07" db="EMBL/GenBank/DDBJ databases">
        <title>Genomic Encyclopedia of Type Strains, Phase IV (KMG-IV): sequencing the most valuable type-strain genomes for metagenomic binning, comparative biology and taxonomic classification.</title>
        <authorList>
            <person name="Goeker M."/>
        </authorList>
    </citation>
    <scope>NUCLEOTIDE SEQUENCE [LARGE SCALE GENOMIC DNA]</scope>
    <source>
        <strain evidence="2 3">DSM 4134</strain>
    </source>
</reference>
<comment type="caution">
    <text evidence="2">The sequence shown here is derived from an EMBL/GenBank/DDBJ whole genome shotgun (WGS) entry which is preliminary data.</text>
</comment>
<dbReference type="Proteomes" id="UP000256779">
    <property type="component" value="Unassembled WGS sequence"/>
</dbReference>
<keyword evidence="1" id="KW-0472">Membrane</keyword>
<keyword evidence="1" id="KW-1133">Transmembrane helix</keyword>
<sequence>MLNKRKALTFIPPVVLTLVFIVLSTNPGQRFIQLCFDHLFIFEYSAEQLSTYYPNFYCLVFLGSRFLLYGAIPLIVGTLITYRKALVRSRYFTWVKVAKPQPLWREPLFQMGAALSVLLVFYLVGSLSAVHQLVFTRLTLCWLVCYGVLYLLINLESVRQAILRYLFAPVTNKHLALVRISFYGYLCYLYLFVLPKFGHFEGLIRHDLPGPGWLVNWLPITDEIYLTLSWIGLALSICCMIGIRFRSIHLLHAVVITYLITAPNLFGKLWHHQLVIWCAWILAVAPTTDYLIIGQKNQLKASGKYGFHLKIIWLHFGLIYFFAGFYKLWLVGLDWALADTMLHQVRLEWLEHYQQLPSWRVDQTPLLLHLGGLTVILFELSFPWLLLHKTWRWLAIIGGMLMHRTIGILMYIGFGTWLVAFYLFFIPWDWFLRLSSKATLVNHRPDWKNYTYWVPLVFLLANLSCGIFRIDSYPFSVYPVYAARVPPTFSFLEYQLANKSVPPKAIWDLAQKYHFRWESFSRFEPEIILRYDQTGTIDTLAIQQQWLRWQNAIPELDTVTTVDVYILELPLDPDQYTDTLRHEFLVRLSLP</sequence>
<feature type="transmembrane region" description="Helical" evidence="1">
    <location>
        <begin position="366"/>
        <end position="387"/>
    </location>
</feature>
<feature type="transmembrane region" description="Helical" evidence="1">
    <location>
        <begin position="305"/>
        <end position="326"/>
    </location>
</feature>
<evidence type="ECO:0000313" key="2">
    <source>
        <dbReference type="EMBL" id="RED92303.1"/>
    </source>
</evidence>
<protein>
    <recommendedName>
        <fullName evidence="4">Vitamin K-dependent gamma-carboxylase-like protein</fullName>
    </recommendedName>
</protein>
<dbReference type="AlphaFoldDB" id="A0A3D9KWB0"/>
<organism evidence="2 3">
    <name type="scientific">Marinoscillum furvescens DSM 4134</name>
    <dbReference type="NCBI Taxonomy" id="1122208"/>
    <lineage>
        <taxon>Bacteria</taxon>
        <taxon>Pseudomonadati</taxon>
        <taxon>Bacteroidota</taxon>
        <taxon>Cytophagia</taxon>
        <taxon>Cytophagales</taxon>
        <taxon>Reichenbachiellaceae</taxon>
        <taxon>Marinoscillum</taxon>
    </lineage>
</organism>
<evidence type="ECO:0000313" key="3">
    <source>
        <dbReference type="Proteomes" id="UP000256779"/>
    </source>
</evidence>
<evidence type="ECO:0000256" key="1">
    <source>
        <dbReference type="SAM" id="Phobius"/>
    </source>
</evidence>